<name>A0A0E9XUQ6_ANGAN</name>
<sequence length="31" mass="3572">MPAENESIFKSEHAADCEMKIKAQWLHSLLN</sequence>
<organism evidence="1">
    <name type="scientific">Anguilla anguilla</name>
    <name type="common">European freshwater eel</name>
    <name type="synonym">Muraena anguilla</name>
    <dbReference type="NCBI Taxonomy" id="7936"/>
    <lineage>
        <taxon>Eukaryota</taxon>
        <taxon>Metazoa</taxon>
        <taxon>Chordata</taxon>
        <taxon>Craniata</taxon>
        <taxon>Vertebrata</taxon>
        <taxon>Euteleostomi</taxon>
        <taxon>Actinopterygii</taxon>
        <taxon>Neopterygii</taxon>
        <taxon>Teleostei</taxon>
        <taxon>Anguilliformes</taxon>
        <taxon>Anguillidae</taxon>
        <taxon>Anguilla</taxon>
    </lineage>
</organism>
<dbReference type="EMBL" id="GBXM01002426">
    <property type="protein sequence ID" value="JAI06152.1"/>
    <property type="molecule type" value="Transcribed_RNA"/>
</dbReference>
<reference evidence="1" key="1">
    <citation type="submission" date="2014-11" db="EMBL/GenBank/DDBJ databases">
        <authorList>
            <person name="Amaro Gonzalez C."/>
        </authorList>
    </citation>
    <scope>NUCLEOTIDE SEQUENCE</scope>
</reference>
<accession>A0A0E9XUQ6</accession>
<proteinExistence type="predicted"/>
<dbReference type="AlphaFoldDB" id="A0A0E9XUQ6"/>
<protein>
    <submittedName>
        <fullName evidence="1">Uncharacterized protein</fullName>
    </submittedName>
</protein>
<reference evidence="1" key="2">
    <citation type="journal article" date="2015" name="Fish Shellfish Immunol.">
        <title>Early steps in the European eel (Anguilla anguilla)-Vibrio vulnificus interaction in the gills: Role of the RtxA13 toxin.</title>
        <authorList>
            <person name="Callol A."/>
            <person name="Pajuelo D."/>
            <person name="Ebbesson L."/>
            <person name="Teles M."/>
            <person name="MacKenzie S."/>
            <person name="Amaro C."/>
        </authorList>
    </citation>
    <scope>NUCLEOTIDE SEQUENCE</scope>
</reference>
<evidence type="ECO:0000313" key="1">
    <source>
        <dbReference type="EMBL" id="JAI06152.1"/>
    </source>
</evidence>